<dbReference type="EMBL" id="LWBP01000254">
    <property type="protein sequence ID" value="OQP45796.1"/>
    <property type="molecule type" value="Genomic_DNA"/>
</dbReference>
<dbReference type="Gene3D" id="2.130.10.130">
    <property type="entry name" value="Integrin alpha, N-terminal"/>
    <property type="match status" value="3"/>
</dbReference>
<evidence type="ECO:0000313" key="5">
    <source>
        <dbReference type="EMBL" id="OQP45796.1"/>
    </source>
</evidence>
<dbReference type="AlphaFoldDB" id="A0A1V9EI34"/>
<dbReference type="Pfam" id="PF13517">
    <property type="entry name" value="FG-GAP_3"/>
    <property type="match status" value="5"/>
</dbReference>
<gene>
    <name evidence="5" type="ORF">A4R26_09935</name>
</gene>
<feature type="domain" description="ASPIC/UnbV" evidence="4">
    <location>
        <begin position="531"/>
        <end position="597"/>
    </location>
</feature>
<keyword evidence="1" id="KW-0732">Signal</keyword>
<evidence type="ECO:0000256" key="2">
    <source>
        <dbReference type="ARBA" id="ARBA00022737"/>
    </source>
</evidence>
<evidence type="ECO:0000256" key="1">
    <source>
        <dbReference type="ARBA" id="ARBA00022729"/>
    </source>
</evidence>
<protein>
    <submittedName>
        <fullName evidence="5">RNA-binding protein</fullName>
    </submittedName>
</protein>
<dbReference type="PANTHER" id="PTHR16026">
    <property type="entry name" value="CARTILAGE ACIDIC PROTEIN 1"/>
    <property type="match status" value="1"/>
</dbReference>
<evidence type="ECO:0000313" key="6">
    <source>
        <dbReference type="Proteomes" id="UP000192276"/>
    </source>
</evidence>
<keyword evidence="6" id="KW-1185">Reference proteome</keyword>
<dbReference type="InterPro" id="IPR027039">
    <property type="entry name" value="Crtac1"/>
</dbReference>
<dbReference type="InterPro" id="IPR013519">
    <property type="entry name" value="Int_alpha_beta-p"/>
</dbReference>
<keyword evidence="2" id="KW-0677">Repeat</keyword>
<evidence type="ECO:0000259" key="4">
    <source>
        <dbReference type="Pfam" id="PF07593"/>
    </source>
</evidence>
<dbReference type="PANTHER" id="PTHR16026:SF0">
    <property type="entry name" value="CARTILAGE ACIDIC PROTEIN 1"/>
    <property type="match status" value="1"/>
</dbReference>
<accession>A0A1V9EI34</accession>
<dbReference type="SMART" id="SM00191">
    <property type="entry name" value="Int_alpha"/>
    <property type="match status" value="6"/>
</dbReference>
<keyword evidence="3" id="KW-0325">Glycoprotein</keyword>
<dbReference type="InterPro" id="IPR028994">
    <property type="entry name" value="Integrin_alpha_N"/>
</dbReference>
<evidence type="ECO:0000256" key="3">
    <source>
        <dbReference type="ARBA" id="ARBA00023180"/>
    </source>
</evidence>
<dbReference type="InterPro" id="IPR013517">
    <property type="entry name" value="FG-GAP"/>
</dbReference>
<dbReference type="InterPro" id="IPR011519">
    <property type="entry name" value="UnbV_ASPIC"/>
</dbReference>
<dbReference type="Pfam" id="PF07593">
    <property type="entry name" value="UnbV_ASPIC"/>
    <property type="match status" value="1"/>
</dbReference>
<proteinExistence type="predicted"/>
<comment type="caution">
    <text evidence="5">The sequence shown here is derived from an EMBL/GenBank/DDBJ whole genome shotgun (WGS) entry which is preliminary data.</text>
</comment>
<organism evidence="5 6">
    <name type="scientific">Niastella populi</name>
    <dbReference type="NCBI Taxonomy" id="550983"/>
    <lineage>
        <taxon>Bacteria</taxon>
        <taxon>Pseudomonadati</taxon>
        <taxon>Bacteroidota</taxon>
        <taxon>Chitinophagia</taxon>
        <taxon>Chitinophagales</taxon>
        <taxon>Chitinophagaceae</taxon>
        <taxon>Niastella</taxon>
    </lineage>
</organism>
<reference evidence="6" key="1">
    <citation type="submission" date="2016-04" db="EMBL/GenBank/DDBJ databases">
        <authorList>
            <person name="Chen L."/>
            <person name="Zhuang W."/>
            <person name="Wang G."/>
        </authorList>
    </citation>
    <scope>NUCLEOTIDE SEQUENCE [LARGE SCALE GENOMIC DNA]</scope>
    <source>
        <strain evidence="6">208</strain>
    </source>
</reference>
<name>A0A1V9EI34_9BACT</name>
<dbReference type="SUPFAM" id="SSF69318">
    <property type="entry name" value="Integrin alpha N-terminal domain"/>
    <property type="match status" value="3"/>
</dbReference>
<dbReference type="Proteomes" id="UP000192276">
    <property type="component" value="Unassembled WGS sequence"/>
</dbReference>
<dbReference type="OrthoDB" id="600363at2"/>
<dbReference type="STRING" id="550983.A4R26_09935"/>
<sequence>MYLKILPGCLLVGCLFCFSCSDRKDAHSALFELVENTGIEFNNPVTDQEYDNSFLFRNFYNGGGVAIGDINNDGLADVLLTSNMEENKLYLNKGNFKFEDITAKSGMRQDSMWSTGVVMADINSDGWLDLYICNSGHMKSGNRRNKLYINNHNLTFTESAAQYGLALSAYTTQVSFFDYDLDGDLDCFMIDNSPMPVNTLGYTNRRELPAKEWPVADFVKDGGDHLYRNDNGRFTEVNKEAGIHGTLMSFGLGVSVGDVNNDGYPDIYVANDSYERDYLYVNQQNGTFKDEMEKCMKQNSFSSMGADIADINNDGYADIFTTDMLPDNDYRLKTLGAFDNVDQYRNKLQIGFYHQYMKNCLQVNNGNGTFSDVANYSGVYATDWSWGALLFDADNDGLNDIYVCNGVNRDVTDLDFMEFFANDVIQKMVLTGKKEKVHEVLEHIPKTAVVNKAFRNLGNLQFTDACNEWGFTEASFSNGAAYGDLDNDGDLDLVVNNINQPAFIYKNHSREKNTNHYLSVLLKGNDLNTYAIGSKIMVHAGGAIITREVVPSRGFQSSMDYKQVIGLGKTTGVDSLVVMWPDRTVTVFNKPAIDTTLVVTKSTAVKNMQFDSLQNNTLLFTAVQQALEKHEEDDYVDFYYERNIPEILSREGPKVATADVNGDGLQDMYIGGSKGHPGQLYLQQKSGGFVKKQVPVFLQFKDFEDEAVLFFDCDKDGDADLFVGPGGNNSPPYSREMQCRLLKNDGKGNFTLNATAFHSDGMNTGIAAANDFDNDGDLDLFVGSRSTPRNYGVAPVSYIYVNNGNGQFTDMAKTKNPDIAHIGMVTGAVWANVAGDAGSELVITGQWMAPRIFSYNGDRFTEVKSNLNDMYGWWQTVVATDINNDGRTDLVLGNVGDNFYLRPDMENPVKLWINDYNGNGSEDKILTRSVEKRDVPVFLKREMQEEIPSIKKENLKNKDYAKRSIQELFKKELLDKSSVRLFNYTKSCVAINNGNGSFTVQALPYQVQLSMMNAILCTDLNKDGFTDLVLGGNKSGFPPQFAKLDASYGEVLINDGKGRFTWLPSRQTGVQVDGEVRDITLVTGAGMNYVLFARNNDYPVLYRLKK</sequence>
<dbReference type="RefSeq" id="WP_081171585.1">
    <property type="nucleotide sequence ID" value="NZ_LWBP01000254.1"/>
</dbReference>